<dbReference type="PIRSF" id="PIRSF000535">
    <property type="entry name" value="1PFK/6PFK/LacC"/>
    <property type="match status" value="1"/>
</dbReference>
<dbReference type="PROSITE" id="PS00583">
    <property type="entry name" value="PFKB_KINASES_1"/>
    <property type="match status" value="1"/>
</dbReference>
<dbReference type="EMBL" id="DSUJ01000010">
    <property type="protein sequence ID" value="HFI92281.1"/>
    <property type="molecule type" value="Genomic_DNA"/>
</dbReference>
<keyword evidence="2 6" id="KW-0808">Transferase</keyword>
<dbReference type="Gene3D" id="3.40.1190.20">
    <property type="match status" value="1"/>
</dbReference>
<keyword evidence="5" id="KW-0067">ATP-binding</keyword>
<dbReference type="SUPFAM" id="SSF53613">
    <property type="entry name" value="Ribokinase-like"/>
    <property type="match status" value="1"/>
</dbReference>
<dbReference type="PROSITE" id="PS00584">
    <property type="entry name" value="PFKB_KINASES_2"/>
    <property type="match status" value="1"/>
</dbReference>
<comment type="similarity">
    <text evidence="1">Belongs to the carbohydrate kinase PfkB family.</text>
</comment>
<dbReference type="InterPro" id="IPR017583">
    <property type="entry name" value="Tagatose/fructose_Pkinase"/>
</dbReference>
<dbReference type="InterPro" id="IPR029056">
    <property type="entry name" value="Ribokinase-like"/>
</dbReference>
<gene>
    <name evidence="8" type="ORF">ENS31_12255</name>
</gene>
<sequence length="323" mass="36140">MILIITLNPLLERRFYYSQIQLGKVNRNGKVAFQAGGKGINVSRQLKQFGIDSYNLFFSGGNDGKIFRDCLKQEELHFTSVHIDSETRHAAVIISQQDKRVSSFFSENPQITETEVNEMKSRIEKMIANCEMVVISGSSPSSIANEIVPFTINLANELDKISICDYYGGNLNEVINSAPTILHNNFQEIENSLNLTLTSEEEIISFLNSLYQKGIKRVFLTNGAKEFYAQNFDYCYIIEPPAINTIDSTGSGDAFVAGIIYAWRNGYVFDETLKFATACGAANAKSFEVCNVTLTEVNSLKEKVNIESVGKKMKIIDDSPHQE</sequence>
<evidence type="ECO:0000256" key="4">
    <source>
        <dbReference type="ARBA" id="ARBA00022777"/>
    </source>
</evidence>
<evidence type="ECO:0000256" key="3">
    <source>
        <dbReference type="ARBA" id="ARBA00022741"/>
    </source>
</evidence>
<proteinExistence type="inferred from homology"/>
<evidence type="ECO:0000256" key="2">
    <source>
        <dbReference type="ARBA" id="ARBA00022679"/>
    </source>
</evidence>
<protein>
    <submittedName>
        <fullName evidence="8">1-phosphofructokinase family hexose kinase</fullName>
    </submittedName>
</protein>
<dbReference type="InterPro" id="IPR002173">
    <property type="entry name" value="Carboh/pur_kinase_PfkB_CS"/>
</dbReference>
<dbReference type="GO" id="GO:0005524">
    <property type="term" value="F:ATP binding"/>
    <property type="evidence" value="ECO:0007669"/>
    <property type="project" value="UniProtKB-KW"/>
</dbReference>
<evidence type="ECO:0000256" key="5">
    <source>
        <dbReference type="ARBA" id="ARBA00022840"/>
    </source>
</evidence>
<dbReference type="Pfam" id="PF00294">
    <property type="entry name" value="PfkB"/>
    <property type="match status" value="1"/>
</dbReference>
<feature type="domain" description="Carbohydrate kinase PfkB" evidence="7">
    <location>
        <begin position="22"/>
        <end position="291"/>
    </location>
</feature>
<dbReference type="GO" id="GO:0008443">
    <property type="term" value="F:phosphofructokinase activity"/>
    <property type="evidence" value="ECO:0007669"/>
    <property type="project" value="TreeGrafter"/>
</dbReference>
<dbReference type="PANTHER" id="PTHR46566:SF1">
    <property type="entry name" value="1-PHOSPHOFRUCTOKINASE"/>
    <property type="match status" value="1"/>
</dbReference>
<keyword evidence="3" id="KW-0547">Nucleotide-binding</keyword>
<evidence type="ECO:0000259" key="7">
    <source>
        <dbReference type="Pfam" id="PF00294"/>
    </source>
</evidence>
<evidence type="ECO:0000313" key="8">
    <source>
        <dbReference type="EMBL" id="HFI92281.1"/>
    </source>
</evidence>
<reference evidence="8" key="1">
    <citation type="journal article" date="2020" name="mSystems">
        <title>Genome- and Community-Level Interaction Insights into Carbon Utilization and Element Cycling Functions of Hydrothermarchaeota in Hydrothermal Sediment.</title>
        <authorList>
            <person name="Zhou Z."/>
            <person name="Liu Y."/>
            <person name="Xu W."/>
            <person name="Pan J."/>
            <person name="Luo Z.H."/>
            <person name="Li M."/>
        </authorList>
    </citation>
    <scope>NUCLEOTIDE SEQUENCE [LARGE SCALE GENOMIC DNA]</scope>
    <source>
        <strain evidence="8">SpSt-479</strain>
    </source>
</reference>
<evidence type="ECO:0000256" key="6">
    <source>
        <dbReference type="PIRNR" id="PIRNR000535"/>
    </source>
</evidence>
<evidence type="ECO:0000256" key="1">
    <source>
        <dbReference type="ARBA" id="ARBA00010688"/>
    </source>
</evidence>
<dbReference type="InterPro" id="IPR011611">
    <property type="entry name" value="PfkB_dom"/>
</dbReference>
<organism evidence="8">
    <name type="scientific">Ignavibacterium album</name>
    <dbReference type="NCBI Taxonomy" id="591197"/>
    <lineage>
        <taxon>Bacteria</taxon>
        <taxon>Pseudomonadati</taxon>
        <taxon>Ignavibacteriota</taxon>
        <taxon>Ignavibacteria</taxon>
        <taxon>Ignavibacteriales</taxon>
        <taxon>Ignavibacteriaceae</taxon>
        <taxon>Ignavibacterium</taxon>
    </lineage>
</organism>
<comment type="caution">
    <text evidence="8">The sequence shown here is derived from an EMBL/GenBank/DDBJ whole genome shotgun (WGS) entry which is preliminary data.</text>
</comment>
<dbReference type="AlphaFoldDB" id="A0A7V3E7V1"/>
<name>A0A7V3E7V1_9BACT</name>
<dbReference type="NCBIfam" id="TIGR03168">
    <property type="entry name" value="1-PFK"/>
    <property type="match status" value="1"/>
</dbReference>
<dbReference type="GO" id="GO:0005829">
    <property type="term" value="C:cytosol"/>
    <property type="evidence" value="ECO:0007669"/>
    <property type="project" value="TreeGrafter"/>
</dbReference>
<accession>A0A7V3E7V1</accession>
<dbReference type="PANTHER" id="PTHR46566">
    <property type="entry name" value="1-PHOSPHOFRUCTOKINASE-RELATED"/>
    <property type="match status" value="1"/>
</dbReference>
<keyword evidence="4 8" id="KW-0418">Kinase</keyword>